<dbReference type="RefSeq" id="WP_150971252.1">
    <property type="nucleotide sequence ID" value="NZ_VZDO01000013.1"/>
</dbReference>
<comment type="similarity">
    <text evidence="1">Belongs to the ABC transporter superfamily.</text>
</comment>
<dbReference type="GO" id="GO:0005524">
    <property type="term" value="F:ATP binding"/>
    <property type="evidence" value="ECO:0007669"/>
    <property type="project" value="UniProtKB-KW"/>
</dbReference>
<evidence type="ECO:0000256" key="1">
    <source>
        <dbReference type="ARBA" id="ARBA00005417"/>
    </source>
</evidence>
<evidence type="ECO:0000313" key="4">
    <source>
        <dbReference type="EMBL" id="KAB0678488.1"/>
    </source>
</evidence>
<accession>A0A7V7TZ01</accession>
<keyword evidence="4" id="KW-0067">ATP-binding</keyword>
<protein>
    <submittedName>
        <fullName evidence="4">ABC transporter ATP-binding protein</fullName>
    </submittedName>
</protein>
<feature type="compositionally biased region" description="Basic and acidic residues" evidence="3">
    <location>
        <begin position="233"/>
        <end position="242"/>
    </location>
</feature>
<dbReference type="AlphaFoldDB" id="A0A7V7TZ01"/>
<dbReference type="Proteomes" id="UP000432089">
    <property type="component" value="Unassembled WGS sequence"/>
</dbReference>
<proteinExistence type="inferred from homology"/>
<dbReference type="PANTHER" id="PTHR42788">
    <property type="entry name" value="TAURINE IMPORT ATP-BINDING PROTEIN-RELATED"/>
    <property type="match status" value="1"/>
</dbReference>
<gene>
    <name evidence="4" type="ORF">F6X38_15770</name>
</gene>
<dbReference type="InterPro" id="IPR050166">
    <property type="entry name" value="ABC_transporter_ATP-bind"/>
</dbReference>
<dbReference type="PANTHER" id="PTHR42788:SF2">
    <property type="entry name" value="ABC TRANSPORTER ATP-BINDING PROTEIN"/>
    <property type="match status" value="1"/>
</dbReference>
<dbReference type="SUPFAM" id="SSF52540">
    <property type="entry name" value="P-loop containing nucleoside triphosphate hydrolases"/>
    <property type="match status" value="1"/>
</dbReference>
<feature type="region of interest" description="Disordered" evidence="3">
    <location>
        <begin position="125"/>
        <end position="145"/>
    </location>
</feature>
<keyword evidence="4" id="KW-0547">Nucleotide-binding</keyword>
<dbReference type="Gene3D" id="3.40.50.300">
    <property type="entry name" value="P-loop containing nucleotide triphosphate hydrolases"/>
    <property type="match status" value="1"/>
</dbReference>
<sequence length="242" mass="25963">MRQRVALMRTLALNPDVMLLDAPFGAPDSQTRLAMQQWLLAIWAEEKRTVVFAAHDIDEAILLGDRVVVMSPRPGRIERILPVPLARPQPMSVLTDPVFNRLKREILCLIYGSVPADALAHPLDGPALETDAGNSGGTPGGRRVDAEKRRMSAPLIEVGGISGHSGACGDIGPPTSLGKRSRRLEMVCLTAAATLAAGRCATYGCSARRLDASPGRSGADRRGEETGPTVHRGRLDRYRGST</sequence>
<dbReference type="InterPro" id="IPR027417">
    <property type="entry name" value="P-loop_NTPase"/>
</dbReference>
<feature type="region of interest" description="Disordered" evidence="3">
    <location>
        <begin position="211"/>
        <end position="242"/>
    </location>
</feature>
<organism evidence="4 5">
    <name type="scientific">Plantimonas leprariae</name>
    <dbReference type="NCBI Taxonomy" id="2615207"/>
    <lineage>
        <taxon>Bacteria</taxon>
        <taxon>Pseudomonadati</taxon>
        <taxon>Pseudomonadota</taxon>
        <taxon>Alphaproteobacteria</taxon>
        <taxon>Hyphomicrobiales</taxon>
        <taxon>Aurantimonadaceae</taxon>
        <taxon>Plantimonas</taxon>
    </lineage>
</organism>
<evidence type="ECO:0000256" key="2">
    <source>
        <dbReference type="ARBA" id="ARBA00022448"/>
    </source>
</evidence>
<evidence type="ECO:0000313" key="5">
    <source>
        <dbReference type="Proteomes" id="UP000432089"/>
    </source>
</evidence>
<keyword evidence="2" id="KW-0813">Transport</keyword>
<reference evidence="4 5" key="1">
    <citation type="submission" date="2019-09" db="EMBL/GenBank/DDBJ databases">
        <title>YIM 132180 draft genome.</title>
        <authorList>
            <person name="Zhang K."/>
        </authorList>
    </citation>
    <scope>NUCLEOTIDE SEQUENCE [LARGE SCALE GENOMIC DNA]</scope>
    <source>
        <strain evidence="4 5">YIM 132180</strain>
    </source>
</reference>
<name>A0A7V7TZ01_9HYPH</name>
<keyword evidence="5" id="KW-1185">Reference proteome</keyword>
<evidence type="ECO:0000256" key="3">
    <source>
        <dbReference type="SAM" id="MobiDB-lite"/>
    </source>
</evidence>
<comment type="caution">
    <text evidence="4">The sequence shown here is derived from an EMBL/GenBank/DDBJ whole genome shotgun (WGS) entry which is preliminary data.</text>
</comment>
<dbReference type="EMBL" id="VZDO01000013">
    <property type="protein sequence ID" value="KAB0678488.1"/>
    <property type="molecule type" value="Genomic_DNA"/>
</dbReference>